<comment type="subcellular location">
    <subcellularLocation>
        <location evidence="1">Nucleus</location>
    </subcellularLocation>
</comment>
<dbReference type="Pfam" id="PF09332">
    <property type="entry name" value="Mcm10"/>
    <property type="match status" value="1"/>
</dbReference>
<dbReference type="InterPro" id="IPR015411">
    <property type="entry name" value="Rep_factor_Mcm10_C"/>
</dbReference>
<evidence type="ECO:0000256" key="8">
    <source>
        <dbReference type="ARBA" id="ARBA00023242"/>
    </source>
</evidence>
<dbReference type="InterPro" id="IPR015408">
    <property type="entry name" value="Znf_Mcm10/DnaG"/>
</dbReference>
<dbReference type="Proteomes" id="UP001168821">
    <property type="component" value="Unassembled WGS sequence"/>
</dbReference>
<evidence type="ECO:0000256" key="3">
    <source>
        <dbReference type="ARBA" id="ARBA00017770"/>
    </source>
</evidence>
<dbReference type="Gene3D" id="2.40.50.140">
    <property type="entry name" value="Nucleic acid-binding proteins"/>
    <property type="match status" value="1"/>
</dbReference>
<keyword evidence="8" id="KW-0539">Nucleus</keyword>
<dbReference type="GO" id="GO:0003688">
    <property type="term" value="F:DNA replication origin binding"/>
    <property type="evidence" value="ECO:0007669"/>
    <property type="project" value="TreeGrafter"/>
</dbReference>
<feature type="compositionally biased region" description="Basic and acidic residues" evidence="9">
    <location>
        <begin position="72"/>
        <end position="82"/>
    </location>
</feature>
<evidence type="ECO:0000313" key="12">
    <source>
        <dbReference type="Proteomes" id="UP001168821"/>
    </source>
</evidence>
<evidence type="ECO:0000259" key="10">
    <source>
        <dbReference type="SMART" id="SM01280"/>
    </source>
</evidence>
<dbReference type="InterPro" id="IPR055065">
    <property type="entry name" value="OB_MCM10"/>
</dbReference>
<gene>
    <name evidence="11" type="ORF">Zmor_005925</name>
</gene>
<evidence type="ECO:0000256" key="6">
    <source>
        <dbReference type="ARBA" id="ARBA00022771"/>
    </source>
</evidence>
<reference evidence="11" key="1">
    <citation type="journal article" date="2023" name="G3 (Bethesda)">
        <title>Whole genome assemblies of Zophobas morio and Tenebrio molitor.</title>
        <authorList>
            <person name="Kaur S."/>
            <person name="Stinson S.A."/>
            <person name="diCenzo G.C."/>
        </authorList>
    </citation>
    <scope>NUCLEOTIDE SEQUENCE</scope>
    <source>
        <strain evidence="11">QUZm001</strain>
    </source>
</reference>
<evidence type="ECO:0000256" key="2">
    <source>
        <dbReference type="ARBA" id="ARBA00009679"/>
    </source>
</evidence>
<dbReference type="GO" id="GO:0006270">
    <property type="term" value="P:DNA replication initiation"/>
    <property type="evidence" value="ECO:0007669"/>
    <property type="project" value="InterPro"/>
</dbReference>
<organism evidence="11 12">
    <name type="scientific">Zophobas morio</name>
    <dbReference type="NCBI Taxonomy" id="2755281"/>
    <lineage>
        <taxon>Eukaryota</taxon>
        <taxon>Metazoa</taxon>
        <taxon>Ecdysozoa</taxon>
        <taxon>Arthropoda</taxon>
        <taxon>Hexapoda</taxon>
        <taxon>Insecta</taxon>
        <taxon>Pterygota</taxon>
        <taxon>Neoptera</taxon>
        <taxon>Endopterygota</taxon>
        <taxon>Coleoptera</taxon>
        <taxon>Polyphaga</taxon>
        <taxon>Cucujiformia</taxon>
        <taxon>Tenebrionidae</taxon>
        <taxon>Zophobas</taxon>
    </lineage>
</organism>
<evidence type="ECO:0000256" key="4">
    <source>
        <dbReference type="ARBA" id="ARBA00022705"/>
    </source>
</evidence>
<dbReference type="AlphaFoldDB" id="A0AA38IQN0"/>
<dbReference type="GO" id="GO:0043596">
    <property type="term" value="C:nuclear replication fork"/>
    <property type="evidence" value="ECO:0007669"/>
    <property type="project" value="TreeGrafter"/>
</dbReference>
<dbReference type="PANTHER" id="PTHR13454:SF11">
    <property type="entry name" value="PROTEIN MCM10 HOMOLOG"/>
    <property type="match status" value="1"/>
</dbReference>
<dbReference type="InterPro" id="IPR056791">
    <property type="entry name" value="Znf_Mcm10_C"/>
</dbReference>
<dbReference type="Pfam" id="PF24863">
    <property type="entry name" value="zf-CCCH_Mcm10"/>
    <property type="match status" value="1"/>
</dbReference>
<feature type="region of interest" description="Disordered" evidence="9">
    <location>
        <begin position="42"/>
        <end position="82"/>
    </location>
</feature>
<dbReference type="Pfam" id="PF09329">
    <property type="entry name" value="zf-primase"/>
    <property type="match status" value="1"/>
</dbReference>
<dbReference type="InterPro" id="IPR012340">
    <property type="entry name" value="NA-bd_OB-fold"/>
</dbReference>
<evidence type="ECO:0000256" key="7">
    <source>
        <dbReference type="ARBA" id="ARBA00022833"/>
    </source>
</evidence>
<dbReference type="InterPro" id="IPR040184">
    <property type="entry name" value="Mcm10"/>
</dbReference>
<name>A0AA38IQN0_9CUCU</name>
<evidence type="ECO:0000256" key="5">
    <source>
        <dbReference type="ARBA" id="ARBA00022723"/>
    </source>
</evidence>
<dbReference type="Pfam" id="PF22379">
    <property type="entry name" value="OB_MCM10"/>
    <property type="match status" value="1"/>
</dbReference>
<dbReference type="EMBL" id="JALNTZ010000002">
    <property type="protein sequence ID" value="KAJ3661532.1"/>
    <property type="molecule type" value="Genomic_DNA"/>
</dbReference>
<keyword evidence="4" id="KW-0235">DNA replication</keyword>
<dbReference type="GO" id="GO:0008270">
    <property type="term" value="F:zinc ion binding"/>
    <property type="evidence" value="ECO:0007669"/>
    <property type="project" value="UniProtKB-KW"/>
</dbReference>
<accession>A0AA38IQN0</accession>
<evidence type="ECO:0000256" key="1">
    <source>
        <dbReference type="ARBA" id="ARBA00004123"/>
    </source>
</evidence>
<feature type="domain" description="Replication factor Mcm10 C-terminal" evidence="10">
    <location>
        <begin position="364"/>
        <end position="701"/>
    </location>
</feature>
<sequence>MSENLLDSFLSIASKNLNQNTSVTPKRQLKDADLFNQDSNINHIAESDSVPKTKSFSNVHSGDTDSSDDEDNKYHEDRKYNDSGKDVKHLLKTATPTASSSSRQSTITWKTKITEKQIGFQQQTSTKPQDVYSDPVFGLRIVNPVVSFTTLQERMVGREAVMFSRIKTFLTRNISEKNWVIAGVVVSKSSVRTSQKGNQFLIWTLSDLKDDIKLVSVFLFGNAYKELWKTASGTVVGILNPNVLEKKDNSKDEAALSVDNAQKVMILGQSKDYGTCKSVKKNGEKCNAIVNINRCEYCIYHIKQEYQKCSRRSELQSNFAGRGLTALRNKVLGKNEVFYAGKIYTAIPAKRNRKLEEKDESLLQALNGGNIRKSEVTKNKPKIRQKSAANIEVTQRQRLKDLTLLERLGENRVQGTFNASHSAEATLETSKKLVSDVLSKLKDNTSNKTSADPDFPKNDSVSSKNGDKVVSKPTSINIPLLSKGEKNMVDLDTKVTPKQMNKAKLNALKYIQKNGPLKKSDPNCSKKLVENRKRIMENSNDHEHLPKKQKITENEFLSDRFKKMMAATSKHSDLLNERDNEEQEKYFHKLEVKEQMEEKMIHTYKVPCKAVKCLQCKYTNFSASQFCKDNKHPLKVFDAVKRFFKCGDCGNRTVSLEVVPTVACKNCGSGKWERTGMVKEKCVEIGHTLSIRGGEQKFVNSIISDSNLNLLMPDE</sequence>
<keyword evidence="6" id="KW-0863">Zinc-finger</keyword>
<dbReference type="PANTHER" id="PTHR13454">
    <property type="entry name" value="PROTEIN MCM10 HOMOLOG"/>
    <property type="match status" value="1"/>
</dbReference>
<feature type="region of interest" description="Disordered" evidence="9">
    <location>
        <begin position="443"/>
        <end position="471"/>
    </location>
</feature>
<proteinExistence type="inferred from homology"/>
<evidence type="ECO:0000313" key="11">
    <source>
        <dbReference type="EMBL" id="KAJ3661532.1"/>
    </source>
</evidence>
<comment type="similarity">
    <text evidence="2">Belongs to the MCM10 family.</text>
</comment>
<dbReference type="FunFam" id="2.40.50.140:FF:000174">
    <property type="entry name" value="DNA replication licensing factor mcm10"/>
    <property type="match status" value="1"/>
</dbReference>
<dbReference type="SMART" id="SM01280">
    <property type="entry name" value="Mcm10"/>
    <property type="match status" value="1"/>
</dbReference>
<protein>
    <recommendedName>
        <fullName evidence="3">Protein MCM10 homolog</fullName>
    </recommendedName>
</protein>
<keyword evidence="7" id="KW-0862">Zinc</keyword>
<keyword evidence="12" id="KW-1185">Reference proteome</keyword>
<keyword evidence="5" id="KW-0479">Metal-binding</keyword>
<comment type="caution">
    <text evidence="11">The sequence shown here is derived from an EMBL/GenBank/DDBJ whole genome shotgun (WGS) entry which is preliminary data.</text>
</comment>
<feature type="compositionally biased region" description="Polar residues" evidence="9">
    <location>
        <begin position="52"/>
        <end position="61"/>
    </location>
</feature>
<dbReference type="GO" id="GO:0003697">
    <property type="term" value="F:single-stranded DNA binding"/>
    <property type="evidence" value="ECO:0007669"/>
    <property type="project" value="InterPro"/>
</dbReference>
<evidence type="ECO:0000256" key="9">
    <source>
        <dbReference type="SAM" id="MobiDB-lite"/>
    </source>
</evidence>